<accession>A0A429Z7E4</accession>
<dbReference type="EMBL" id="PXZH01000001">
    <property type="protein sequence ID" value="RST89598.1"/>
    <property type="molecule type" value="Genomic_DNA"/>
</dbReference>
<keyword evidence="2" id="KW-1185">Reference proteome</keyword>
<name>A0A429Z7E4_9ENTE</name>
<evidence type="ECO:0000313" key="1">
    <source>
        <dbReference type="EMBL" id="RST89598.1"/>
    </source>
</evidence>
<organism evidence="1 2">
    <name type="scientific">Vagococcus humatus</name>
    <dbReference type="NCBI Taxonomy" id="1889241"/>
    <lineage>
        <taxon>Bacteria</taxon>
        <taxon>Bacillati</taxon>
        <taxon>Bacillota</taxon>
        <taxon>Bacilli</taxon>
        <taxon>Lactobacillales</taxon>
        <taxon>Enterococcaceae</taxon>
        <taxon>Vagococcus</taxon>
    </lineage>
</organism>
<dbReference type="OrthoDB" id="2199414at2"/>
<reference evidence="1 2" key="1">
    <citation type="submission" date="2018-03" db="EMBL/GenBank/DDBJ databases">
        <authorList>
            <person name="Gulvik C.A."/>
        </authorList>
    </citation>
    <scope>NUCLEOTIDE SEQUENCE [LARGE SCALE GENOMIC DNA]</scope>
    <source>
        <strain evidence="1 2">JCM 31581</strain>
    </source>
</reference>
<gene>
    <name evidence="1" type="ORF">C7P63_00525</name>
</gene>
<protein>
    <submittedName>
        <fullName evidence="1">Uncharacterized protein</fullName>
    </submittedName>
</protein>
<sequence>MFHQKKIYKTLENKYFTSESLHQELEDMKQSKFDNVSFTGLNLNLDMLMTQNIRNDRFELIEVQGGLAKKTFKNWHHDLSLAITIYNAFARYTKEHFQEYLEESHRFEEETGKDNSTKEFKAYFEQGNAMYFHDVLHSVFNVSRRLDLSIEDFNEALLADNLAIEDYPLPEKTVFEGKKAH</sequence>
<dbReference type="RefSeq" id="WP_125942208.1">
    <property type="nucleotide sequence ID" value="NZ_PXZH01000001.1"/>
</dbReference>
<comment type="caution">
    <text evidence="1">The sequence shown here is derived from an EMBL/GenBank/DDBJ whole genome shotgun (WGS) entry which is preliminary data.</text>
</comment>
<dbReference type="Proteomes" id="UP000277864">
    <property type="component" value="Unassembled WGS sequence"/>
</dbReference>
<evidence type="ECO:0000313" key="2">
    <source>
        <dbReference type="Proteomes" id="UP000277864"/>
    </source>
</evidence>
<dbReference type="AlphaFoldDB" id="A0A429Z7E4"/>
<proteinExistence type="predicted"/>